<evidence type="ECO:0000313" key="1">
    <source>
        <dbReference type="EMBL" id="GLX83117.1"/>
    </source>
</evidence>
<protein>
    <recommendedName>
        <fullName evidence="3">DUF3221 domain-containing protein</fullName>
    </recommendedName>
</protein>
<dbReference type="RefSeq" id="WP_284208515.1">
    <property type="nucleotide sequence ID" value="NZ_BSSU01000012.1"/>
</dbReference>
<sequence>MKYLVIMLSVLALTACQQTEPEKNTSAKIKEQNTTMITVTVKYLEFEGGFYGLVTQDGKKLLPMNLAPEYRKAGTVIKVSGKQLTDVMTIQQWGTPYQISDVELVKKGRSAQE</sequence>
<name>A0ABQ6H8M4_9GAMM</name>
<dbReference type="Proteomes" id="UP001157133">
    <property type="component" value="Unassembled WGS sequence"/>
</dbReference>
<proteinExistence type="predicted"/>
<evidence type="ECO:0008006" key="3">
    <source>
        <dbReference type="Google" id="ProtNLM"/>
    </source>
</evidence>
<accession>A0ABQ6H8M4</accession>
<evidence type="ECO:0000313" key="2">
    <source>
        <dbReference type="Proteomes" id="UP001157133"/>
    </source>
</evidence>
<gene>
    <name evidence="1" type="ORF">theurythT_25690</name>
</gene>
<dbReference type="EMBL" id="BSSU01000012">
    <property type="protein sequence ID" value="GLX83117.1"/>
    <property type="molecule type" value="Genomic_DNA"/>
</dbReference>
<dbReference type="PROSITE" id="PS51257">
    <property type="entry name" value="PROKAR_LIPOPROTEIN"/>
    <property type="match status" value="1"/>
</dbReference>
<comment type="caution">
    <text evidence="1">The sequence shown here is derived from an EMBL/GenBank/DDBJ whole genome shotgun (WGS) entry which is preliminary data.</text>
</comment>
<organism evidence="1 2">
    <name type="scientific">Thalassotalea eurytherma</name>
    <dbReference type="NCBI Taxonomy" id="1144278"/>
    <lineage>
        <taxon>Bacteria</taxon>
        <taxon>Pseudomonadati</taxon>
        <taxon>Pseudomonadota</taxon>
        <taxon>Gammaproteobacteria</taxon>
        <taxon>Alteromonadales</taxon>
        <taxon>Colwelliaceae</taxon>
        <taxon>Thalassotalea</taxon>
    </lineage>
</organism>
<keyword evidence="2" id="KW-1185">Reference proteome</keyword>
<reference evidence="1 2" key="1">
    <citation type="submission" date="2023-03" db="EMBL/GenBank/DDBJ databases">
        <title>Draft genome sequence of Thalassotalea eurytherma JCM 18482T.</title>
        <authorList>
            <person name="Sawabe T."/>
        </authorList>
    </citation>
    <scope>NUCLEOTIDE SEQUENCE [LARGE SCALE GENOMIC DNA]</scope>
    <source>
        <strain evidence="1 2">JCM 18482</strain>
    </source>
</reference>